<organism evidence="2 3">
    <name type="scientific">Sinanodonta woodiana</name>
    <name type="common">Chinese pond mussel</name>
    <name type="synonym">Anodonta woodiana</name>
    <dbReference type="NCBI Taxonomy" id="1069815"/>
    <lineage>
        <taxon>Eukaryota</taxon>
        <taxon>Metazoa</taxon>
        <taxon>Spiralia</taxon>
        <taxon>Lophotrochozoa</taxon>
        <taxon>Mollusca</taxon>
        <taxon>Bivalvia</taxon>
        <taxon>Autobranchia</taxon>
        <taxon>Heteroconchia</taxon>
        <taxon>Palaeoheterodonta</taxon>
        <taxon>Unionida</taxon>
        <taxon>Unionoidea</taxon>
        <taxon>Unionidae</taxon>
        <taxon>Unioninae</taxon>
        <taxon>Sinanodonta</taxon>
    </lineage>
</organism>
<proteinExistence type="predicted"/>
<sequence length="214" mass="24337">ILIDGALQNLDFSSGSVEFHNLVIERELNQKVMGGTEDEIYIFYMRFRRGIRVGIRLSKKILLIQLEIDSGFRNGTLGLLGTFNDNQNDEFVLPNGTVFISGASQTDQNLHLYGLHWRTQEISSLFKYDGTQSWSSINNLTFVPLFFNPNLTAFIPNATIRRYAQDICYGEGLNDPTPEQRKPCYFDFSVTFDADIANDTEKTLKTIDTAKKTL</sequence>
<accession>A0ABD3UTU7</accession>
<evidence type="ECO:0000313" key="2">
    <source>
        <dbReference type="EMBL" id="KAL3851662.1"/>
    </source>
</evidence>
<gene>
    <name evidence="2" type="ORF">ACJMK2_015391</name>
</gene>
<feature type="domain" description="VWFD" evidence="1">
    <location>
        <begin position="1"/>
        <end position="125"/>
    </location>
</feature>
<protein>
    <recommendedName>
        <fullName evidence="1">VWFD domain-containing protein</fullName>
    </recommendedName>
</protein>
<keyword evidence="3" id="KW-1185">Reference proteome</keyword>
<feature type="non-terminal residue" evidence="2">
    <location>
        <position position="1"/>
    </location>
</feature>
<dbReference type="InterPro" id="IPR001846">
    <property type="entry name" value="VWF_type-D"/>
</dbReference>
<dbReference type="PROSITE" id="PS51233">
    <property type="entry name" value="VWFD"/>
    <property type="match status" value="1"/>
</dbReference>
<dbReference type="InterPro" id="IPR051495">
    <property type="entry name" value="Epithelial_Barrier/Signaling"/>
</dbReference>
<name>A0ABD3UTU7_SINWO</name>
<feature type="non-terminal residue" evidence="2">
    <location>
        <position position="214"/>
    </location>
</feature>
<dbReference type="AlphaFoldDB" id="A0ABD3UTU7"/>
<comment type="caution">
    <text evidence="2">The sequence shown here is derived from an EMBL/GenBank/DDBJ whole genome shotgun (WGS) entry which is preliminary data.</text>
</comment>
<dbReference type="PANTHER" id="PTHR13802">
    <property type="entry name" value="MUCIN 4-RELATED"/>
    <property type="match status" value="1"/>
</dbReference>
<evidence type="ECO:0000259" key="1">
    <source>
        <dbReference type="PROSITE" id="PS51233"/>
    </source>
</evidence>
<dbReference type="PANTHER" id="PTHR13802:SF52">
    <property type="entry name" value="MUCIN-4"/>
    <property type="match status" value="1"/>
</dbReference>
<dbReference type="EMBL" id="JBJQND010000015">
    <property type="protein sequence ID" value="KAL3851662.1"/>
    <property type="molecule type" value="Genomic_DNA"/>
</dbReference>
<dbReference type="Pfam" id="PF00094">
    <property type="entry name" value="VWD"/>
    <property type="match status" value="1"/>
</dbReference>
<evidence type="ECO:0000313" key="3">
    <source>
        <dbReference type="Proteomes" id="UP001634394"/>
    </source>
</evidence>
<reference evidence="2 3" key="1">
    <citation type="submission" date="2024-11" db="EMBL/GenBank/DDBJ databases">
        <title>Chromosome-level genome assembly of the freshwater bivalve Anodonta woodiana.</title>
        <authorList>
            <person name="Chen X."/>
        </authorList>
    </citation>
    <scope>NUCLEOTIDE SEQUENCE [LARGE SCALE GENOMIC DNA]</scope>
    <source>
        <strain evidence="2">MN2024</strain>
        <tissue evidence="2">Gills</tissue>
    </source>
</reference>
<dbReference type="Proteomes" id="UP001634394">
    <property type="component" value="Unassembled WGS sequence"/>
</dbReference>